<accession>A0AA39R0V2</accession>
<evidence type="ECO:0000256" key="1">
    <source>
        <dbReference type="SAM" id="MobiDB-lite"/>
    </source>
</evidence>
<evidence type="ECO:0000313" key="3">
    <source>
        <dbReference type="EMBL" id="KAK0511356.1"/>
    </source>
</evidence>
<dbReference type="PANTHER" id="PTHR10887:SF495">
    <property type="entry name" value="HELICASE SENATAXIN ISOFORM X1-RELATED"/>
    <property type="match status" value="1"/>
</dbReference>
<evidence type="ECO:0000259" key="2">
    <source>
        <dbReference type="Pfam" id="PF13086"/>
    </source>
</evidence>
<dbReference type="InterPro" id="IPR027417">
    <property type="entry name" value="P-loop_NTPase"/>
</dbReference>
<name>A0AA39R0V2_9LECA</name>
<dbReference type="PANTHER" id="PTHR10887">
    <property type="entry name" value="DNA2/NAM7 HELICASE FAMILY"/>
    <property type="match status" value="1"/>
</dbReference>
<protein>
    <recommendedName>
        <fullName evidence="2">DNA2/NAM7 helicase helicase domain-containing protein</fullName>
    </recommendedName>
</protein>
<proteinExistence type="predicted"/>
<reference evidence="3" key="1">
    <citation type="submission" date="2023-03" db="EMBL/GenBank/DDBJ databases">
        <title>Complete genome of Cladonia borealis.</title>
        <authorList>
            <person name="Park H."/>
        </authorList>
    </citation>
    <scope>NUCLEOTIDE SEQUENCE</scope>
    <source>
        <strain evidence="3">ANT050790</strain>
    </source>
</reference>
<dbReference type="EMBL" id="JAFEKC020000013">
    <property type="protein sequence ID" value="KAK0511356.1"/>
    <property type="molecule type" value="Genomic_DNA"/>
</dbReference>
<dbReference type="Gene3D" id="3.40.50.300">
    <property type="entry name" value="P-loop containing nucleotide triphosphate hydrolases"/>
    <property type="match status" value="1"/>
</dbReference>
<organism evidence="3 4">
    <name type="scientific">Cladonia borealis</name>
    <dbReference type="NCBI Taxonomy" id="184061"/>
    <lineage>
        <taxon>Eukaryota</taxon>
        <taxon>Fungi</taxon>
        <taxon>Dikarya</taxon>
        <taxon>Ascomycota</taxon>
        <taxon>Pezizomycotina</taxon>
        <taxon>Lecanoromycetes</taxon>
        <taxon>OSLEUM clade</taxon>
        <taxon>Lecanoromycetidae</taxon>
        <taxon>Lecanorales</taxon>
        <taxon>Lecanorineae</taxon>
        <taxon>Cladoniaceae</taxon>
        <taxon>Cladonia</taxon>
    </lineage>
</organism>
<sequence>MGIQGNHGGQHTVVARAGGAVFQTKPTENDTEDSVSKQLDTLKESEAALTKELRALERVLLGMWVRTFPLSKEEGSLAHSKLNNTFDMENAHELSRLLSEPEPVTVVPAISARRQFLRGERLMIERKFDDGTPLTGGKLRDRETLPSWNRLDNEQKDAIGWTDGYPLSIIEGPPGTGKTRTIATFLACRTNINKSERIMVCAPRNVAVQQLVATIAAFMRSDGLHNDKHPISPLPLVHLETEGVIDASYLNGKPPQVDYHLHDLRIRRARHRFPLPPDSDSAAKVNEWLKIIEHQYCTKIDQSDLDIPFQGCPMEVGRQELFIAQVIKKSEGITVFLRRNNRSSRMKMITPAPRRELANFMSQGYIGKSTRDAP</sequence>
<feature type="region of interest" description="Disordered" evidence="1">
    <location>
        <begin position="1"/>
        <end position="35"/>
    </location>
</feature>
<feature type="domain" description="DNA2/NAM7 helicase helicase" evidence="2">
    <location>
        <begin position="151"/>
        <end position="222"/>
    </location>
</feature>
<dbReference type="Proteomes" id="UP001166286">
    <property type="component" value="Unassembled WGS sequence"/>
</dbReference>
<gene>
    <name evidence="3" type="ORF">JMJ35_005929</name>
</gene>
<dbReference type="GO" id="GO:0004386">
    <property type="term" value="F:helicase activity"/>
    <property type="evidence" value="ECO:0007669"/>
    <property type="project" value="InterPro"/>
</dbReference>
<dbReference type="InterPro" id="IPR045055">
    <property type="entry name" value="DNA2/NAM7-like"/>
</dbReference>
<comment type="caution">
    <text evidence="3">The sequence shown here is derived from an EMBL/GenBank/DDBJ whole genome shotgun (WGS) entry which is preliminary data.</text>
</comment>
<dbReference type="AlphaFoldDB" id="A0AA39R0V2"/>
<dbReference type="SUPFAM" id="SSF52540">
    <property type="entry name" value="P-loop containing nucleoside triphosphate hydrolases"/>
    <property type="match status" value="1"/>
</dbReference>
<keyword evidence="4" id="KW-1185">Reference proteome</keyword>
<evidence type="ECO:0000313" key="4">
    <source>
        <dbReference type="Proteomes" id="UP001166286"/>
    </source>
</evidence>
<dbReference type="InterPro" id="IPR041677">
    <property type="entry name" value="DNA2/NAM7_AAA_11"/>
</dbReference>
<dbReference type="Pfam" id="PF13086">
    <property type="entry name" value="AAA_11"/>
    <property type="match status" value="1"/>
</dbReference>